<name>A0A165BEC2_9APHY</name>
<dbReference type="InParanoid" id="A0A165BEC2"/>
<dbReference type="OrthoDB" id="2801217at2759"/>
<evidence type="ECO:0000313" key="2">
    <source>
        <dbReference type="Proteomes" id="UP000076871"/>
    </source>
</evidence>
<organism evidence="1 2">
    <name type="scientific">Laetiporus sulphureus 93-53</name>
    <dbReference type="NCBI Taxonomy" id="1314785"/>
    <lineage>
        <taxon>Eukaryota</taxon>
        <taxon>Fungi</taxon>
        <taxon>Dikarya</taxon>
        <taxon>Basidiomycota</taxon>
        <taxon>Agaricomycotina</taxon>
        <taxon>Agaricomycetes</taxon>
        <taxon>Polyporales</taxon>
        <taxon>Laetiporus</taxon>
    </lineage>
</organism>
<feature type="non-terminal residue" evidence="1">
    <location>
        <position position="136"/>
    </location>
</feature>
<gene>
    <name evidence="1" type="ORF">LAESUDRAFT_800389</name>
</gene>
<keyword evidence="2" id="KW-1185">Reference proteome</keyword>
<dbReference type="EMBL" id="KV427675">
    <property type="protein sequence ID" value="KZT00868.1"/>
    <property type="molecule type" value="Genomic_DNA"/>
</dbReference>
<dbReference type="AlphaFoldDB" id="A0A165BEC2"/>
<dbReference type="RefSeq" id="XP_040758608.1">
    <property type="nucleotide sequence ID" value="XM_040913996.1"/>
</dbReference>
<feature type="non-terminal residue" evidence="1">
    <location>
        <position position="1"/>
    </location>
</feature>
<dbReference type="GeneID" id="63831024"/>
<sequence>STQGHIMVMASSPVTWSFQCQDVVILSTTEAEYITAMHAGQTAMWINSWVMSIFVFLFQSTSGWIVQVTKAWQNAPSTSPRSGTSMFNTTGFMKLFTGSRSRSIIFSAPKTLLIFSPRPFLSQLFSSTSSFLASQS</sequence>
<protein>
    <submittedName>
        <fullName evidence="1">Uncharacterized protein</fullName>
    </submittedName>
</protein>
<reference evidence="1 2" key="1">
    <citation type="journal article" date="2016" name="Mol. Biol. Evol.">
        <title>Comparative Genomics of Early-Diverging Mushroom-Forming Fungi Provides Insights into the Origins of Lignocellulose Decay Capabilities.</title>
        <authorList>
            <person name="Nagy L.G."/>
            <person name="Riley R."/>
            <person name="Tritt A."/>
            <person name="Adam C."/>
            <person name="Daum C."/>
            <person name="Floudas D."/>
            <person name="Sun H."/>
            <person name="Yadav J.S."/>
            <person name="Pangilinan J."/>
            <person name="Larsson K.H."/>
            <person name="Matsuura K."/>
            <person name="Barry K."/>
            <person name="Labutti K."/>
            <person name="Kuo R."/>
            <person name="Ohm R.A."/>
            <person name="Bhattacharya S.S."/>
            <person name="Shirouzu T."/>
            <person name="Yoshinaga Y."/>
            <person name="Martin F.M."/>
            <person name="Grigoriev I.V."/>
            <person name="Hibbett D.S."/>
        </authorList>
    </citation>
    <scope>NUCLEOTIDE SEQUENCE [LARGE SCALE GENOMIC DNA]</scope>
    <source>
        <strain evidence="1 2">93-53</strain>
    </source>
</reference>
<proteinExistence type="predicted"/>
<accession>A0A165BEC2</accession>
<dbReference type="Proteomes" id="UP000076871">
    <property type="component" value="Unassembled WGS sequence"/>
</dbReference>
<evidence type="ECO:0000313" key="1">
    <source>
        <dbReference type="EMBL" id="KZT00868.1"/>
    </source>
</evidence>